<dbReference type="Proteomes" id="UP000019486">
    <property type="component" value="Unassembled WGS sequence"/>
</dbReference>
<keyword evidence="3" id="KW-1185">Reference proteome</keyword>
<comment type="caution">
    <text evidence="2">The sequence shown here is derived from an EMBL/GenBank/DDBJ whole genome shotgun (WGS) entry which is preliminary data.</text>
</comment>
<organism evidence="2 3">
    <name type="scientific">Skermanella stibiiresistens SB22</name>
    <dbReference type="NCBI Taxonomy" id="1385369"/>
    <lineage>
        <taxon>Bacteria</taxon>
        <taxon>Pseudomonadati</taxon>
        <taxon>Pseudomonadota</taxon>
        <taxon>Alphaproteobacteria</taxon>
        <taxon>Rhodospirillales</taxon>
        <taxon>Azospirillaceae</taxon>
        <taxon>Skermanella</taxon>
    </lineage>
</organism>
<name>W9HDX3_9PROT</name>
<dbReference type="AlphaFoldDB" id="W9HDX3"/>
<feature type="signal peptide" evidence="1">
    <location>
        <begin position="1"/>
        <end position="31"/>
    </location>
</feature>
<gene>
    <name evidence="2" type="ORF">N825_19510</name>
</gene>
<keyword evidence="1" id="KW-0732">Signal</keyword>
<proteinExistence type="predicted"/>
<evidence type="ECO:0000313" key="3">
    <source>
        <dbReference type="Proteomes" id="UP000019486"/>
    </source>
</evidence>
<evidence type="ECO:0000256" key="1">
    <source>
        <dbReference type="SAM" id="SignalP"/>
    </source>
</evidence>
<evidence type="ECO:0000313" key="2">
    <source>
        <dbReference type="EMBL" id="EWY42098.1"/>
    </source>
</evidence>
<feature type="chain" id="PRO_5004921808" evidence="1">
    <location>
        <begin position="32"/>
        <end position="92"/>
    </location>
</feature>
<sequence>MDYATTRRTGWYPTAAFAVMAVLALPPAALATPAEARSVAIASNCKPGKIEPLRQIVGGSGETVFKVSCTGGKSKDVFIVVQCRVHQCVLLR</sequence>
<accession>W9HDX3</accession>
<reference evidence="2 3" key="1">
    <citation type="submission" date="2013-08" db="EMBL/GenBank/DDBJ databases">
        <title>The genome sequence of Skermanella stibiiresistens.</title>
        <authorList>
            <person name="Zhu W."/>
            <person name="Wang G."/>
        </authorList>
    </citation>
    <scope>NUCLEOTIDE SEQUENCE [LARGE SCALE GENOMIC DNA]</scope>
    <source>
        <strain evidence="2 3">SB22</strain>
    </source>
</reference>
<dbReference type="STRING" id="1385369.N825_19510"/>
<protein>
    <submittedName>
        <fullName evidence="2">Uncharacterized protein</fullName>
    </submittedName>
</protein>
<dbReference type="EMBL" id="AVFL01000002">
    <property type="protein sequence ID" value="EWY42098.1"/>
    <property type="molecule type" value="Genomic_DNA"/>
</dbReference>